<dbReference type="Proteomes" id="UP000199280">
    <property type="component" value="Unassembled WGS sequence"/>
</dbReference>
<evidence type="ECO:0000256" key="1">
    <source>
        <dbReference type="SAM" id="Phobius"/>
    </source>
</evidence>
<gene>
    <name evidence="3" type="ORF">SAMN05216375_12349</name>
    <name evidence="2" type="ORF">TR210_1661</name>
</gene>
<evidence type="ECO:0000313" key="5">
    <source>
        <dbReference type="Proteomes" id="UP000199280"/>
    </source>
</evidence>
<sequence>MDTVLSFALGWSLAFITEPTLIVALDMLALFFIYRVWREIVWFNEQESKKDDVIVHE</sequence>
<organism evidence="2 4">
    <name type="scientific">Trichococcus ilyis</name>
    <dbReference type="NCBI Taxonomy" id="640938"/>
    <lineage>
        <taxon>Bacteria</taxon>
        <taxon>Bacillati</taxon>
        <taxon>Bacillota</taxon>
        <taxon>Bacilli</taxon>
        <taxon>Lactobacillales</taxon>
        <taxon>Carnobacteriaceae</taxon>
        <taxon>Trichococcus</taxon>
    </lineage>
</organism>
<dbReference type="EMBL" id="FJNB01000012">
    <property type="protein sequence ID" value="CZQ99742.1"/>
    <property type="molecule type" value="Genomic_DNA"/>
</dbReference>
<evidence type="ECO:0000313" key="2">
    <source>
        <dbReference type="EMBL" id="CZQ99742.1"/>
    </source>
</evidence>
<keyword evidence="1" id="KW-1133">Transmembrane helix</keyword>
<reference evidence="2 4" key="1">
    <citation type="submission" date="2016-02" db="EMBL/GenBank/DDBJ databases">
        <authorList>
            <person name="Wen L."/>
            <person name="He K."/>
            <person name="Yang H."/>
        </authorList>
    </citation>
    <scope>NUCLEOTIDE SEQUENCE [LARGE SCALE GENOMIC DNA]</scope>
    <source>
        <strain evidence="2">Trichococcus_R210</strain>
    </source>
</reference>
<protein>
    <submittedName>
        <fullName evidence="2">Uncharacterized protein</fullName>
    </submittedName>
</protein>
<keyword evidence="1" id="KW-0472">Membrane</keyword>
<dbReference type="AlphaFoldDB" id="A0A143YZL6"/>
<feature type="transmembrane region" description="Helical" evidence="1">
    <location>
        <begin position="12"/>
        <end position="34"/>
    </location>
</feature>
<proteinExistence type="predicted"/>
<name>A0A143YZL6_9LACT</name>
<dbReference type="Proteomes" id="UP000076878">
    <property type="component" value="Unassembled WGS sequence"/>
</dbReference>
<evidence type="ECO:0000313" key="4">
    <source>
        <dbReference type="Proteomes" id="UP000076878"/>
    </source>
</evidence>
<keyword evidence="5" id="KW-1185">Reference proteome</keyword>
<evidence type="ECO:0000313" key="3">
    <source>
        <dbReference type="EMBL" id="SEJ72486.1"/>
    </source>
</evidence>
<reference evidence="3 5" key="2">
    <citation type="submission" date="2016-10" db="EMBL/GenBank/DDBJ databases">
        <authorList>
            <person name="Varghese N."/>
            <person name="Submissions S."/>
        </authorList>
    </citation>
    <scope>NUCLEOTIDE SEQUENCE [LARGE SCALE GENOMIC DNA]</scope>
    <source>
        <strain evidence="3 5">DSM 22150</strain>
    </source>
</reference>
<keyword evidence="1" id="KW-0812">Transmembrane</keyword>
<accession>A0A143YZL6</accession>
<dbReference type="EMBL" id="FNYT01000023">
    <property type="protein sequence ID" value="SEJ72486.1"/>
    <property type="molecule type" value="Genomic_DNA"/>
</dbReference>